<dbReference type="InterPro" id="IPR025639">
    <property type="entry name" value="DruA"/>
</dbReference>
<organism evidence="1">
    <name type="scientific">mine drainage metagenome</name>
    <dbReference type="NCBI Taxonomy" id="410659"/>
    <lineage>
        <taxon>unclassified sequences</taxon>
        <taxon>metagenomes</taxon>
        <taxon>ecological metagenomes</taxon>
    </lineage>
</organism>
<protein>
    <submittedName>
        <fullName evidence="1">Uncharacterized protein</fullName>
    </submittedName>
</protein>
<dbReference type="AlphaFoldDB" id="T1AZT2"/>
<evidence type="ECO:0000313" key="1">
    <source>
        <dbReference type="EMBL" id="EQD46174.1"/>
    </source>
</evidence>
<reference evidence="1" key="1">
    <citation type="submission" date="2013-08" db="EMBL/GenBank/DDBJ databases">
        <authorList>
            <person name="Mendez C."/>
            <person name="Richter M."/>
            <person name="Ferrer M."/>
            <person name="Sanchez J."/>
        </authorList>
    </citation>
    <scope>NUCLEOTIDE SEQUENCE</scope>
</reference>
<gene>
    <name evidence="1" type="ORF">B1B_12723</name>
</gene>
<dbReference type="Pfam" id="PF14236">
    <property type="entry name" value="DruA"/>
    <property type="match status" value="1"/>
</dbReference>
<sequence length="152" mass="17497">MSSPTLSVRPILAEERARFDETLERQHWLGGGLVGEVMRYVAEEDGEWCALLGFGSAALCVRSREELLAWSDAQRYRRLRYITNNQRFCVLDEHRRKNLASEVLSLTLKRLSKDFEARWRHPVVMVETFTDPSRHLGTCYKASNFTEGGTTS</sequence>
<proteinExistence type="predicted"/>
<reference evidence="1" key="2">
    <citation type="journal article" date="2014" name="ISME J.">
        <title>Microbial stratification in low pH oxic and suboxic macroscopic growths along an acid mine drainage.</title>
        <authorList>
            <person name="Mendez-Garcia C."/>
            <person name="Mesa V."/>
            <person name="Sprenger R.R."/>
            <person name="Richter M."/>
            <person name="Diez M.S."/>
            <person name="Solano J."/>
            <person name="Bargiela R."/>
            <person name="Golyshina O.V."/>
            <person name="Manteca A."/>
            <person name="Ramos J.L."/>
            <person name="Gallego J.R."/>
            <person name="Llorente I."/>
            <person name="Martins Dos Santos V.A."/>
            <person name="Jensen O.N."/>
            <person name="Pelaez A.I."/>
            <person name="Sanchez J."/>
            <person name="Ferrer M."/>
        </authorList>
    </citation>
    <scope>NUCLEOTIDE SEQUENCE</scope>
</reference>
<feature type="non-terminal residue" evidence="1">
    <location>
        <position position="152"/>
    </location>
</feature>
<dbReference type="EMBL" id="AUZY01008354">
    <property type="protein sequence ID" value="EQD46174.1"/>
    <property type="molecule type" value="Genomic_DNA"/>
</dbReference>
<accession>T1AZT2</accession>
<name>T1AZT2_9ZZZZ</name>
<comment type="caution">
    <text evidence="1">The sequence shown here is derived from an EMBL/GenBank/DDBJ whole genome shotgun (WGS) entry which is preliminary data.</text>
</comment>